<reference evidence="3" key="1">
    <citation type="submission" date="2020-08" db="EMBL/GenBank/DDBJ databases">
        <title>Multicomponent nature underlies the extraordinary mechanical properties of spider dragline silk.</title>
        <authorList>
            <person name="Kono N."/>
            <person name="Nakamura H."/>
            <person name="Mori M."/>
            <person name="Yoshida Y."/>
            <person name="Ohtoshi R."/>
            <person name="Malay A.D."/>
            <person name="Moran D.A.P."/>
            <person name="Tomita M."/>
            <person name="Numata K."/>
            <person name="Arakawa K."/>
        </authorList>
    </citation>
    <scope>NUCLEOTIDE SEQUENCE</scope>
</reference>
<dbReference type="PANTHER" id="PTHR36688">
    <property type="entry name" value="ENDO/EXONUCLEASE/PHOSPHATASE DOMAIN-CONTAINING PROTEIN"/>
    <property type="match status" value="1"/>
</dbReference>
<dbReference type="PROSITE" id="PS50878">
    <property type="entry name" value="RT_POL"/>
    <property type="match status" value="1"/>
</dbReference>
<dbReference type="Proteomes" id="UP000887159">
    <property type="component" value="Unassembled WGS sequence"/>
</dbReference>
<dbReference type="InterPro" id="IPR012337">
    <property type="entry name" value="RNaseH-like_sf"/>
</dbReference>
<evidence type="ECO:0000259" key="2">
    <source>
        <dbReference type="PROSITE" id="PS50994"/>
    </source>
</evidence>
<dbReference type="PROSITE" id="PS00726">
    <property type="entry name" value="AP_NUCLEASE_F1_1"/>
    <property type="match status" value="1"/>
</dbReference>
<feature type="domain" description="Reverse transcriptase" evidence="1">
    <location>
        <begin position="480"/>
        <end position="747"/>
    </location>
</feature>
<dbReference type="CDD" id="cd01650">
    <property type="entry name" value="RT_nLTR_like"/>
    <property type="match status" value="1"/>
</dbReference>
<dbReference type="Gene3D" id="3.30.420.10">
    <property type="entry name" value="Ribonuclease H-like superfamily/Ribonuclease H"/>
    <property type="match status" value="1"/>
</dbReference>
<dbReference type="Pfam" id="PF03372">
    <property type="entry name" value="Exo_endo_phos"/>
    <property type="match status" value="1"/>
</dbReference>
<proteinExistence type="predicted"/>
<protein>
    <submittedName>
        <fullName evidence="3">Probable RNA-directed DNA polymerase from transposon X-element</fullName>
    </submittedName>
</protein>
<dbReference type="InterPro" id="IPR036691">
    <property type="entry name" value="Endo/exonu/phosph_ase_sf"/>
</dbReference>
<keyword evidence="4" id="KW-1185">Reference proteome</keyword>
<evidence type="ECO:0000313" key="3">
    <source>
        <dbReference type="EMBL" id="GFX98143.1"/>
    </source>
</evidence>
<keyword evidence="3" id="KW-0695">RNA-directed DNA polymerase</keyword>
<sequence>MISRTMIGLSLCSWNANGILAKINEFKLFVEKYSPDLILVQETKLRPIHNIRIVNYTCYRNDRVADGHTVGGGTLIMIKNSINHFNTQTPQLQYTEATIVTINPPNFNPLTIISIYIPPSSDNRLFTLDIENLIQINSSCVIFGDFNATHNAWNCSINSVRGKQLKNFTDILDIEIAFPDTPTRFGNHSANTLDFALINNFQYPYSIISIPELSSDHNPVILNFTFNKNIHNDNTRAVTTCWSEFSEHIKNNIHISDLKKITNPNILEDKINLFTEAVRSAYEHASRPITNKNHTYTPHHIQNLIRQKNKARKTFQNTLNPIHKTNYNRLQKVIKKELKKFSDQTWKIKLEAMNTQDNTLWQYQKFFRKKRSDIPSLNNTAITDEQKAELLAKTFQSNFTENIRPTNFNTNIDSIVTNTLENFFSNPPPFPITPTDPIKIINYAKNLKNNKSPGADKITNKMIKKFPLKAILTLTLLINKILKLRHFPNNWKNAIIFPIKKPGKNNHQPSSYRPICLLSSLSKITEHIILNRINTFISESNFINPNQFGFTKRLSTCHPLLRLTEKITSGFQRGRSTGAVFLDIQKAFDRVWIGGLIYKLITNNFPPALIHLINSYLTNRSYQVRVKDSLSNIYKVNLGAPQGSLLGPIIFNIFINDIPTHPHTSLNIYADAAAIATTFKNHKSITKHLNNHLKLLETYFNTWKIKLNVEKTVAVLFTRKRKAATPPTLYSTPLQWSQNTIYLGLLLDNKLTWRQHILYTRNKFRNALRLIYPLICRDSTMTRDNKVLLYTAVLRPILSYGCPVWGYAAKRSFATRPTNLMGGEGGTVATRNHIVMQGCELWCKETKEKNCNSNTLRKYLTKPIDQLTSPLPSDRTNQTPAFSVCGLDFVGPLYVNNFGELQKSYIVLFTFRFTRALQSELVSDMTTNSFLLAFRRFLASDHAKTFLKSKKEIENLSRILSQSMIQNFIAKERIIWKNIIERPPWWGGSYERLVRSAKESLHKILGKALLSCEEMKTILTEIEAVLNPRPLSYMYEENDEPRPLCIF</sequence>
<keyword evidence="3" id="KW-0808">Transferase</keyword>
<dbReference type="Pfam" id="PF00078">
    <property type="entry name" value="RVT_1"/>
    <property type="match status" value="1"/>
</dbReference>
<dbReference type="GO" id="GO:0015074">
    <property type="term" value="P:DNA integration"/>
    <property type="evidence" value="ECO:0007669"/>
    <property type="project" value="InterPro"/>
</dbReference>
<evidence type="ECO:0000259" key="1">
    <source>
        <dbReference type="PROSITE" id="PS50878"/>
    </source>
</evidence>
<dbReference type="EMBL" id="BMAU01021201">
    <property type="protein sequence ID" value="GFX98143.1"/>
    <property type="molecule type" value="Genomic_DNA"/>
</dbReference>
<dbReference type="InterPro" id="IPR043502">
    <property type="entry name" value="DNA/RNA_pol_sf"/>
</dbReference>
<keyword evidence="3" id="KW-0548">Nucleotidyltransferase</keyword>
<dbReference type="InterPro" id="IPR052560">
    <property type="entry name" value="RdDP_mobile_element"/>
</dbReference>
<dbReference type="InterPro" id="IPR005135">
    <property type="entry name" value="Endo/exonuclease/phosphatase"/>
</dbReference>
<name>A0A8X6V3Q7_TRICX</name>
<accession>A0A8X6V3Q7</accession>
<dbReference type="InterPro" id="IPR020847">
    <property type="entry name" value="AP_endonuclease_F1_BS"/>
</dbReference>
<comment type="caution">
    <text evidence="3">The sequence shown here is derived from an EMBL/GenBank/DDBJ whole genome shotgun (WGS) entry which is preliminary data.</text>
</comment>
<dbReference type="InterPro" id="IPR036397">
    <property type="entry name" value="RNaseH_sf"/>
</dbReference>
<dbReference type="InterPro" id="IPR001584">
    <property type="entry name" value="Integrase_cat-core"/>
</dbReference>
<dbReference type="GO" id="GO:0003677">
    <property type="term" value="F:DNA binding"/>
    <property type="evidence" value="ECO:0007669"/>
    <property type="project" value="InterPro"/>
</dbReference>
<evidence type="ECO:0000313" key="4">
    <source>
        <dbReference type="Proteomes" id="UP000887159"/>
    </source>
</evidence>
<dbReference type="Gene3D" id="3.60.10.10">
    <property type="entry name" value="Endonuclease/exonuclease/phosphatase"/>
    <property type="match status" value="1"/>
</dbReference>
<dbReference type="InterPro" id="IPR000477">
    <property type="entry name" value="RT_dom"/>
</dbReference>
<dbReference type="SUPFAM" id="SSF56672">
    <property type="entry name" value="DNA/RNA polymerases"/>
    <property type="match status" value="1"/>
</dbReference>
<dbReference type="GO" id="GO:0006281">
    <property type="term" value="P:DNA repair"/>
    <property type="evidence" value="ECO:0007669"/>
    <property type="project" value="InterPro"/>
</dbReference>
<dbReference type="PANTHER" id="PTHR36688:SF2">
    <property type="entry name" value="ENDONUCLEASE_EXONUCLEASE_PHOSPHATASE DOMAIN-CONTAINING PROTEIN"/>
    <property type="match status" value="1"/>
</dbReference>
<dbReference type="AlphaFoldDB" id="A0A8X6V3Q7"/>
<dbReference type="SUPFAM" id="SSF53098">
    <property type="entry name" value="Ribonuclease H-like"/>
    <property type="match status" value="1"/>
</dbReference>
<gene>
    <name evidence="3" type="primary">X-element ORF2</name>
    <name evidence="3" type="ORF">TNCV_4907882</name>
</gene>
<dbReference type="PROSITE" id="PS50994">
    <property type="entry name" value="INTEGRASE"/>
    <property type="match status" value="1"/>
</dbReference>
<dbReference type="GO" id="GO:0003964">
    <property type="term" value="F:RNA-directed DNA polymerase activity"/>
    <property type="evidence" value="ECO:0007669"/>
    <property type="project" value="UniProtKB-KW"/>
</dbReference>
<organism evidence="3 4">
    <name type="scientific">Trichonephila clavipes</name>
    <name type="common">Golden silk orbweaver</name>
    <name type="synonym">Nephila clavipes</name>
    <dbReference type="NCBI Taxonomy" id="2585209"/>
    <lineage>
        <taxon>Eukaryota</taxon>
        <taxon>Metazoa</taxon>
        <taxon>Ecdysozoa</taxon>
        <taxon>Arthropoda</taxon>
        <taxon>Chelicerata</taxon>
        <taxon>Arachnida</taxon>
        <taxon>Araneae</taxon>
        <taxon>Araneomorphae</taxon>
        <taxon>Entelegynae</taxon>
        <taxon>Araneoidea</taxon>
        <taxon>Nephilidae</taxon>
        <taxon>Trichonephila</taxon>
    </lineage>
</organism>
<dbReference type="GO" id="GO:0004519">
    <property type="term" value="F:endonuclease activity"/>
    <property type="evidence" value="ECO:0007669"/>
    <property type="project" value="InterPro"/>
</dbReference>
<feature type="domain" description="Integrase catalytic" evidence="2">
    <location>
        <begin position="876"/>
        <end position="1047"/>
    </location>
</feature>
<dbReference type="GO" id="GO:0042575">
    <property type="term" value="C:DNA polymerase complex"/>
    <property type="evidence" value="ECO:0007669"/>
    <property type="project" value="UniProtKB-ARBA"/>
</dbReference>
<dbReference type="SUPFAM" id="SSF56219">
    <property type="entry name" value="DNase I-like"/>
    <property type="match status" value="1"/>
</dbReference>